<feature type="transmembrane region" description="Helical" evidence="2">
    <location>
        <begin position="512"/>
        <end position="532"/>
    </location>
</feature>
<keyword evidence="2" id="KW-0812">Transmembrane</keyword>
<dbReference type="OrthoDB" id="206493at2157"/>
<keyword evidence="2" id="KW-1133">Transmembrane helix</keyword>
<comment type="caution">
    <text evidence="3">The sequence shown here is derived from an EMBL/GenBank/DDBJ whole genome shotgun (WGS) entry which is preliminary data.</text>
</comment>
<evidence type="ECO:0000256" key="2">
    <source>
        <dbReference type="SAM" id="Phobius"/>
    </source>
</evidence>
<keyword evidence="2" id="KW-0472">Membrane</keyword>
<evidence type="ECO:0000313" key="3">
    <source>
        <dbReference type="EMBL" id="TQQ83230.1"/>
    </source>
</evidence>
<feature type="transmembrane region" description="Helical" evidence="2">
    <location>
        <begin position="310"/>
        <end position="328"/>
    </location>
</feature>
<feature type="transmembrane region" description="Helical" evidence="2">
    <location>
        <begin position="334"/>
        <end position="353"/>
    </location>
</feature>
<evidence type="ECO:0000256" key="1">
    <source>
        <dbReference type="SAM" id="MobiDB-lite"/>
    </source>
</evidence>
<gene>
    <name evidence="3" type="ORF">EGH24_00015</name>
</gene>
<keyword evidence="4" id="KW-1185">Reference proteome</keyword>
<dbReference type="EMBL" id="RKLU01000001">
    <property type="protein sequence ID" value="TQQ83230.1"/>
    <property type="molecule type" value="Genomic_DNA"/>
</dbReference>
<dbReference type="RefSeq" id="WP_142978136.1">
    <property type="nucleotide sequence ID" value="NZ_RKLU01000001.1"/>
</dbReference>
<feature type="transmembrane region" description="Helical" evidence="2">
    <location>
        <begin position="221"/>
        <end position="241"/>
    </location>
</feature>
<feature type="transmembrane region" description="Helical" evidence="2">
    <location>
        <begin position="167"/>
        <end position="188"/>
    </location>
</feature>
<feature type="transmembrane region" description="Helical" evidence="2">
    <location>
        <begin position="365"/>
        <end position="386"/>
    </location>
</feature>
<proteinExistence type="predicted"/>
<feature type="compositionally biased region" description="Acidic residues" evidence="1">
    <location>
        <begin position="11"/>
        <end position="21"/>
    </location>
</feature>
<feature type="transmembrane region" description="Helical" evidence="2">
    <location>
        <begin position="544"/>
        <end position="563"/>
    </location>
</feature>
<protein>
    <submittedName>
        <fullName evidence="3">Uncharacterized protein</fullName>
    </submittedName>
</protein>
<feature type="transmembrane region" description="Helical" evidence="2">
    <location>
        <begin position="134"/>
        <end position="155"/>
    </location>
</feature>
<feature type="transmembrane region" description="Helical" evidence="2">
    <location>
        <begin position="416"/>
        <end position="437"/>
    </location>
</feature>
<feature type="transmembrane region" description="Helical" evidence="2">
    <location>
        <begin position="275"/>
        <end position="298"/>
    </location>
</feature>
<dbReference type="AlphaFoldDB" id="A0A8J8TCE6"/>
<reference evidence="3" key="1">
    <citation type="submission" date="2019-02" db="EMBL/GenBank/DDBJ databases">
        <title>Halonotius sp. a new haloarchaeum isolated from saline soil.</title>
        <authorList>
            <person name="Duran-Viseras A."/>
            <person name="Sanchez-Porro C."/>
            <person name="Ventosa A."/>
        </authorList>
    </citation>
    <scope>NUCLEOTIDE SEQUENCE</scope>
    <source>
        <strain evidence="3">F15B</strain>
    </source>
</reference>
<feature type="transmembrane region" description="Helical" evidence="2">
    <location>
        <begin position="458"/>
        <end position="482"/>
    </location>
</feature>
<feature type="transmembrane region" description="Helical" evidence="2">
    <location>
        <begin position="105"/>
        <end position="128"/>
    </location>
</feature>
<sequence length="568" mass="56928">MSEPYATLSGDADDTPEESDAATDRLAAVRAALRATLGDTKAHLRRRLYSLRFGDWVTILLTLGVVSVVGTAFAGPTGAALTVASGLLLAATLATTASDNPLVTALGVAVGTLAGAATLAMGAFVVYVVLQRGFFGLFAGLGLLSLALASFGAFLTPARTLSRLAILRSSAVLVTGALGIGFVLAAQVLPRAALRGQAVDALAAVGDVVVSTLLSVAPSHALATFLILVSITLFAVGRLLARLPVERLLPPDRRSGVTATITTVQAWRSTAARGLFSLGAVVGFGLLLNAAAPAGAATITRYTSLLRTDVLAATLPPSLGGLLVGIVTAPSLRAALLVTTIGSVGVLAVFRALGSLRRGLGWTLARLLAPIAGGVLTALPAGYLAAEFGVMERLLAAAPSAVPAAIIEFAEAAPPFAAGTAVVGLLVLLALQPLGVVGSLKTVLVIPNRAGSVALSSVGLFGVAVAAVIVDLVGFAVVAAAAGLCVWDVGEFGTGIREELPDGSPTLRTETIHAAGSLLYCTVAAAGAWLLYQLAVPRLTPPAADIAAVGVVLSLGIAALLALRVSSP</sequence>
<evidence type="ECO:0000313" key="4">
    <source>
        <dbReference type="Proteomes" id="UP000705823"/>
    </source>
</evidence>
<feature type="region of interest" description="Disordered" evidence="1">
    <location>
        <begin position="1"/>
        <end position="21"/>
    </location>
</feature>
<accession>A0A8J8TCE6</accession>
<dbReference type="Proteomes" id="UP000705823">
    <property type="component" value="Unassembled WGS sequence"/>
</dbReference>
<name>A0A8J8TCE6_9EURY</name>
<organism evidence="3 4">
    <name type="scientific">Halonotius terrestris</name>
    <dbReference type="NCBI Taxonomy" id="2487750"/>
    <lineage>
        <taxon>Archaea</taxon>
        <taxon>Methanobacteriati</taxon>
        <taxon>Methanobacteriota</taxon>
        <taxon>Stenosarchaea group</taxon>
        <taxon>Halobacteria</taxon>
        <taxon>Halobacteriales</taxon>
        <taxon>Haloferacaceae</taxon>
        <taxon>Halonotius</taxon>
    </lineage>
</organism>
<feature type="transmembrane region" description="Helical" evidence="2">
    <location>
        <begin position="79"/>
        <end position="98"/>
    </location>
</feature>